<feature type="domain" description="O-antigen ligase-related" evidence="6">
    <location>
        <begin position="245"/>
        <end position="405"/>
    </location>
</feature>
<dbReference type="PANTHER" id="PTHR37422">
    <property type="entry name" value="TEICHURONIC ACID BIOSYNTHESIS PROTEIN TUAE"/>
    <property type="match status" value="1"/>
</dbReference>
<reference evidence="7 8" key="1">
    <citation type="journal article" date="2016" name="Nat. Commun.">
        <title>Thousands of microbial genomes shed light on interconnected biogeochemical processes in an aquifer system.</title>
        <authorList>
            <person name="Anantharaman K."/>
            <person name="Brown C.T."/>
            <person name="Hug L.A."/>
            <person name="Sharon I."/>
            <person name="Castelle C.J."/>
            <person name="Probst A.J."/>
            <person name="Thomas B.C."/>
            <person name="Singh A."/>
            <person name="Wilkins M.J."/>
            <person name="Karaoz U."/>
            <person name="Brodie E.L."/>
            <person name="Williams K.H."/>
            <person name="Hubbard S.S."/>
            <person name="Banfield J.F."/>
        </authorList>
    </citation>
    <scope>NUCLEOTIDE SEQUENCE [LARGE SCALE GENOMIC DNA]</scope>
</reference>
<feature type="transmembrane region" description="Helical" evidence="5">
    <location>
        <begin position="287"/>
        <end position="309"/>
    </location>
</feature>
<evidence type="ECO:0000313" key="8">
    <source>
        <dbReference type="Proteomes" id="UP000176547"/>
    </source>
</evidence>
<dbReference type="Proteomes" id="UP000176547">
    <property type="component" value="Unassembled WGS sequence"/>
</dbReference>
<dbReference type="GO" id="GO:0016020">
    <property type="term" value="C:membrane"/>
    <property type="evidence" value="ECO:0007669"/>
    <property type="project" value="UniProtKB-SubCell"/>
</dbReference>
<evidence type="ECO:0000313" key="7">
    <source>
        <dbReference type="EMBL" id="OGE75473.1"/>
    </source>
</evidence>
<keyword evidence="3 5" id="KW-1133">Transmembrane helix</keyword>
<evidence type="ECO:0000256" key="3">
    <source>
        <dbReference type="ARBA" id="ARBA00022989"/>
    </source>
</evidence>
<dbReference type="Pfam" id="PF04932">
    <property type="entry name" value="Wzy_C"/>
    <property type="match status" value="1"/>
</dbReference>
<dbReference type="InterPro" id="IPR051533">
    <property type="entry name" value="WaaL-like"/>
</dbReference>
<keyword evidence="2 5" id="KW-0812">Transmembrane</keyword>
<gene>
    <name evidence="7" type="ORF">A3K06_00465</name>
</gene>
<feature type="transmembrane region" description="Helical" evidence="5">
    <location>
        <begin position="110"/>
        <end position="133"/>
    </location>
</feature>
<evidence type="ECO:0000256" key="4">
    <source>
        <dbReference type="ARBA" id="ARBA00023136"/>
    </source>
</evidence>
<feature type="transmembrane region" description="Helical" evidence="5">
    <location>
        <begin position="424"/>
        <end position="442"/>
    </location>
</feature>
<keyword evidence="4 5" id="KW-0472">Membrane</keyword>
<organism evidence="7 8">
    <name type="scientific">Candidatus Doudnabacteria bacterium RIFCSPHIGHO2_01_52_17</name>
    <dbReference type="NCBI Taxonomy" id="1817820"/>
    <lineage>
        <taxon>Bacteria</taxon>
        <taxon>Candidatus Doudnaibacteriota</taxon>
    </lineage>
</organism>
<dbReference type="AlphaFoldDB" id="A0A1F5NCZ5"/>
<evidence type="ECO:0000259" key="6">
    <source>
        <dbReference type="Pfam" id="PF04932"/>
    </source>
</evidence>
<dbReference type="PANTHER" id="PTHR37422:SF13">
    <property type="entry name" value="LIPOPOLYSACCHARIDE BIOSYNTHESIS PROTEIN PA4999-RELATED"/>
    <property type="match status" value="1"/>
</dbReference>
<feature type="transmembrane region" description="Helical" evidence="5">
    <location>
        <begin position="392"/>
        <end position="412"/>
    </location>
</feature>
<dbReference type="InterPro" id="IPR007016">
    <property type="entry name" value="O-antigen_ligase-rel_domated"/>
</dbReference>
<evidence type="ECO:0000256" key="2">
    <source>
        <dbReference type="ARBA" id="ARBA00022692"/>
    </source>
</evidence>
<comment type="subcellular location">
    <subcellularLocation>
        <location evidence="1">Membrane</location>
        <topology evidence="1">Multi-pass membrane protein</topology>
    </subcellularLocation>
</comment>
<protein>
    <recommendedName>
        <fullName evidence="6">O-antigen ligase-related domain-containing protein</fullName>
    </recommendedName>
</protein>
<feature type="transmembrane region" description="Helical" evidence="5">
    <location>
        <begin position="139"/>
        <end position="155"/>
    </location>
</feature>
<sequence>MFKKALFAMLGLEAASLFAFIYPSLAWPLLAAGFIFTVVASWKRFEWGVYILLGELFVGSRGHFLEVDLGFISLSLRLAIFLAVFIGAVKVLAQSPRGVWRGWRDVLPKSFWLLVLLVAAGIINGLLAGPLFGNVFLDANGYFYLVALPFLFLAVRDRGELMRILDILGAAVLVIAAQTLAVFLWFRLDLPGVATVYAWILGDEIGEITGHVGEASRIFLQSQFYSLVSVFIFAFFTSKPIYRLVFAAAVFTVLMSLSRSFWLGGAAAAAFSLTLTLFWVRPGRSAFLRLAGRAAALALIAGAVVYALFSFGRGSDARTLSGRIENPAQEAAGQARLLLLPGLLDGIRAKPLLGYGFGKELSYPSFLPDRMSAENPNGEIRTFAFEWGYLDLLLKLGLAGFLAYLWFVAKIFQKGFAVPQGDRLLAAGFLGGLTALAVLNVTTPYLNHPLGIGYLIFAFVSFKLMSEQTEESAASSQAPF</sequence>
<feature type="transmembrane region" description="Helical" evidence="5">
    <location>
        <begin position="263"/>
        <end position="280"/>
    </location>
</feature>
<evidence type="ECO:0000256" key="1">
    <source>
        <dbReference type="ARBA" id="ARBA00004141"/>
    </source>
</evidence>
<comment type="caution">
    <text evidence="7">The sequence shown here is derived from an EMBL/GenBank/DDBJ whole genome shotgun (WGS) entry which is preliminary data.</text>
</comment>
<feature type="transmembrane region" description="Helical" evidence="5">
    <location>
        <begin position="20"/>
        <end position="40"/>
    </location>
</feature>
<accession>A0A1F5NCZ5</accession>
<evidence type="ECO:0000256" key="5">
    <source>
        <dbReference type="SAM" id="Phobius"/>
    </source>
</evidence>
<feature type="transmembrane region" description="Helical" evidence="5">
    <location>
        <begin position="70"/>
        <end position="89"/>
    </location>
</feature>
<feature type="transmembrane region" description="Helical" evidence="5">
    <location>
        <begin position="167"/>
        <end position="186"/>
    </location>
</feature>
<feature type="transmembrane region" description="Helical" evidence="5">
    <location>
        <begin position="241"/>
        <end position="257"/>
    </location>
</feature>
<name>A0A1F5NCZ5_9BACT</name>
<proteinExistence type="predicted"/>
<dbReference type="EMBL" id="MFEG01000029">
    <property type="protein sequence ID" value="OGE75473.1"/>
    <property type="molecule type" value="Genomic_DNA"/>
</dbReference>